<keyword evidence="2" id="KW-1133">Transmembrane helix</keyword>
<protein>
    <submittedName>
        <fullName evidence="4">Type IV pilus modification protein PilV</fullName>
    </submittedName>
</protein>
<feature type="transmembrane region" description="Helical" evidence="2">
    <location>
        <begin position="20"/>
        <end position="43"/>
    </location>
</feature>
<keyword evidence="2" id="KW-0812">Transmembrane</keyword>
<dbReference type="InterPro" id="IPR013362">
    <property type="entry name" value="Pilus_4_PilV"/>
</dbReference>
<evidence type="ECO:0000259" key="3">
    <source>
        <dbReference type="Pfam" id="PF22150"/>
    </source>
</evidence>
<dbReference type="NCBIfam" id="TIGR02523">
    <property type="entry name" value="type_IV_pilV"/>
    <property type="match status" value="1"/>
</dbReference>
<keyword evidence="2" id="KW-0472">Membrane</keyword>
<dbReference type="Proteomes" id="UP000815846">
    <property type="component" value="Unassembled WGS sequence"/>
</dbReference>
<evidence type="ECO:0000313" key="4">
    <source>
        <dbReference type="EMBL" id="TYK65193.1"/>
    </source>
</evidence>
<dbReference type="InterPro" id="IPR054402">
    <property type="entry name" value="Tt1218-like_dom"/>
</dbReference>
<dbReference type="RefSeq" id="WP_101342584.1">
    <property type="nucleotide sequence ID" value="NZ_PJAI02000013.1"/>
</dbReference>
<evidence type="ECO:0000313" key="5">
    <source>
        <dbReference type="Proteomes" id="UP000815846"/>
    </source>
</evidence>
<evidence type="ECO:0000256" key="2">
    <source>
        <dbReference type="SAM" id="Phobius"/>
    </source>
</evidence>
<dbReference type="InterPro" id="IPR012902">
    <property type="entry name" value="N_methyl_site"/>
</dbReference>
<feature type="domain" description="Type IV pilin Tt1218-like" evidence="3">
    <location>
        <begin position="38"/>
        <end position="109"/>
    </location>
</feature>
<evidence type="ECO:0000256" key="1">
    <source>
        <dbReference type="SAM" id="MobiDB-lite"/>
    </source>
</evidence>
<dbReference type="Pfam" id="PF22150">
    <property type="entry name" value="Tt1218-like"/>
    <property type="match status" value="1"/>
</dbReference>
<feature type="region of interest" description="Disordered" evidence="1">
    <location>
        <begin position="160"/>
        <end position="181"/>
    </location>
</feature>
<reference evidence="4 5" key="1">
    <citation type="submission" date="2019-08" db="EMBL/GenBank/DDBJ databases">
        <title>Microbe sample from Colwellia echini.</title>
        <authorList>
            <person name="Christiansen L."/>
            <person name="Pathiraja D."/>
            <person name="Schultz-Johansen M."/>
            <person name="Choi I.-G."/>
            <person name="Stougaard P."/>
        </authorList>
    </citation>
    <scope>NUCLEOTIDE SEQUENCE [LARGE SCALE GENOMIC DNA]</scope>
    <source>
        <strain evidence="4 5">A3</strain>
    </source>
</reference>
<proteinExistence type="predicted"/>
<dbReference type="NCBIfam" id="TIGR02532">
    <property type="entry name" value="IV_pilin_GFxxxE"/>
    <property type="match status" value="1"/>
</dbReference>
<dbReference type="Pfam" id="PF07963">
    <property type="entry name" value="N_methyl"/>
    <property type="match status" value="1"/>
</dbReference>
<keyword evidence="5" id="KW-1185">Reference proteome</keyword>
<comment type="caution">
    <text evidence="4">The sequence shown here is derived from an EMBL/GenBank/DDBJ whole genome shotgun (WGS) entry which is preliminary data.</text>
</comment>
<organism evidence="4 5">
    <name type="scientific">Colwellia echini</name>
    <dbReference type="NCBI Taxonomy" id="1982103"/>
    <lineage>
        <taxon>Bacteria</taxon>
        <taxon>Pseudomonadati</taxon>
        <taxon>Pseudomonadota</taxon>
        <taxon>Gammaproteobacteria</taxon>
        <taxon>Alteromonadales</taxon>
        <taxon>Colwelliaceae</taxon>
        <taxon>Colwellia</taxon>
    </lineage>
</organism>
<sequence length="195" mass="20212">MNKISTLHQLKRKQRGMTFLEVLIAVVILVTGILGAVALQAVAKKSSFDSMQRSLASSLAQDIVERMRGNSSNNLALYQVGSPFGAGNAAEQDCSAACTPTQIASYDVYEWEQALIGTSTKSGGVNGTDVGGLVNGVGCINVVGNRVTVVVSWQGKTELADGGSSGTGVANCGSSGAEDGDNNKRRQVVVNAFIL</sequence>
<dbReference type="EMBL" id="PJAI02000013">
    <property type="protein sequence ID" value="TYK65193.1"/>
    <property type="molecule type" value="Genomic_DNA"/>
</dbReference>
<gene>
    <name evidence="4" type="primary">pilV</name>
    <name evidence="4" type="ORF">CWS31_012045</name>
</gene>
<name>A0ABY3MVF4_9GAMM</name>
<accession>A0ABY3MVF4</accession>